<evidence type="ECO:0000259" key="2">
    <source>
        <dbReference type="SMART" id="SM00829"/>
    </source>
</evidence>
<dbReference type="GO" id="GO:0016491">
    <property type="term" value="F:oxidoreductase activity"/>
    <property type="evidence" value="ECO:0007669"/>
    <property type="project" value="UniProtKB-KW"/>
</dbReference>
<dbReference type="EMBL" id="LJXB01000065">
    <property type="protein sequence ID" value="KPU60684.1"/>
    <property type="molecule type" value="Genomic_DNA"/>
</dbReference>
<dbReference type="AlphaFoldDB" id="A0A0P8X3W6"/>
<dbReference type="Pfam" id="PF13602">
    <property type="entry name" value="ADH_zinc_N_2"/>
    <property type="match status" value="1"/>
</dbReference>
<dbReference type="Gene3D" id="3.90.180.10">
    <property type="entry name" value="Medium-chain alcohol dehydrogenases, catalytic domain"/>
    <property type="match status" value="1"/>
</dbReference>
<dbReference type="InterPro" id="IPR036291">
    <property type="entry name" value="NAD(P)-bd_dom_sf"/>
</dbReference>
<dbReference type="InterPro" id="IPR013154">
    <property type="entry name" value="ADH-like_N"/>
</dbReference>
<dbReference type="PANTHER" id="PTHR11695:SF294">
    <property type="entry name" value="RETICULON-4-INTERACTING PROTEIN 1, MITOCHONDRIAL"/>
    <property type="match status" value="1"/>
</dbReference>
<dbReference type="Proteomes" id="UP000050349">
    <property type="component" value="Unassembled WGS sequence"/>
</dbReference>
<reference evidence="3 4" key="1">
    <citation type="submission" date="2015-09" db="EMBL/GenBank/DDBJ databases">
        <authorList>
            <person name="Jackson K.R."/>
            <person name="Lunt B.L."/>
            <person name="Fisher J.N.B."/>
            <person name="Gardner A.V."/>
            <person name="Bailey M.E."/>
            <person name="Deus L.M."/>
            <person name="Earl A.S."/>
            <person name="Gibby P.D."/>
            <person name="Hartmann K.A."/>
            <person name="Liu J.E."/>
            <person name="Manci A.M."/>
            <person name="Nielsen D.A."/>
            <person name="Solomon M.B."/>
            <person name="Breakwell D.P."/>
            <person name="Burnett S.H."/>
            <person name="Grose J.H."/>
        </authorList>
    </citation>
    <scope>NUCLEOTIDE SEQUENCE [LARGE SCALE GENOMIC DNA]</scope>
    <source>
        <strain evidence="3 4">S613</strain>
    </source>
</reference>
<dbReference type="PROSITE" id="PS01162">
    <property type="entry name" value="QOR_ZETA_CRYSTAL"/>
    <property type="match status" value="1"/>
</dbReference>
<gene>
    <name evidence="3" type="ORF">AN403_4701</name>
</gene>
<dbReference type="SMART" id="SM00829">
    <property type="entry name" value="PKS_ER"/>
    <property type="match status" value="1"/>
</dbReference>
<evidence type="ECO:0000313" key="3">
    <source>
        <dbReference type="EMBL" id="KPU60684.1"/>
    </source>
</evidence>
<dbReference type="InterPro" id="IPR011032">
    <property type="entry name" value="GroES-like_sf"/>
</dbReference>
<accession>A0A0P8X3W6</accession>
<dbReference type="SUPFAM" id="SSF51735">
    <property type="entry name" value="NAD(P)-binding Rossmann-fold domains"/>
    <property type="match status" value="1"/>
</dbReference>
<dbReference type="SUPFAM" id="SSF50129">
    <property type="entry name" value="GroES-like"/>
    <property type="match status" value="1"/>
</dbReference>
<dbReference type="RefSeq" id="WP_196373663.1">
    <property type="nucleotide sequence ID" value="NZ_LJXB01000065.1"/>
</dbReference>
<proteinExistence type="predicted"/>
<evidence type="ECO:0000256" key="1">
    <source>
        <dbReference type="ARBA" id="ARBA00023002"/>
    </source>
</evidence>
<dbReference type="Gene3D" id="3.40.50.720">
    <property type="entry name" value="NAD(P)-binding Rossmann-like Domain"/>
    <property type="match status" value="1"/>
</dbReference>
<evidence type="ECO:0000313" key="4">
    <source>
        <dbReference type="Proteomes" id="UP000050349"/>
    </source>
</evidence>
<dbReference type="Pfam" id="PF08240">
    <property type="entry name" value="ADH_N"/>
    <property type="match status" value="1"/>
</dbReference>
<keyword evidence="1" id="KW-0560">Oxidoreductase</keyword>
<comment type="caution">
    <text evidence="3">The sequence shown here is derived from an EMBL/GenBank/DDBJ whole genome shotgun (WGS) entry which is preliminary data.</text>
</comment>
<dbReference type="GO" id="GO:0008270">
    <property type="term" value="F:zinc ion binding"/>
    <property type="evidence" value="ECO:0007669"/>
    <property type="project" value="InterPro"/>
</dbReference>
<dbReference type="CDD" id="cd05289">
    <property type="entry name" value="MDR_like_2"/>
    <property type="match status" value="1"/>
</dbReference>
<feature type="domain" description="Enoyl reductase (ER)" evidence="2">
    <location>
        <begin position="29"/>
        <end position="325"/>
    </location>
</feature>
<dbReference type="InterPro" id="IPR020843">
    <property type="entry name" value="ER"/>
</dbReference>
<dbReference type="InterPro" id="IPR002364">
    <property type="entry name" value="Quin_OxRdtase/zeta-crystal_CS"/>
</dbReference>
<sequence length="332" mass="34302">MPLNSEKEALKALIEIPATISAARVHQFGGPESIAIENIPTPMPGVGQVLVRVGAAGVGPWDGWIRSGNSVLPQPLPLTLGSDLSGTVAAVGPDVSEFKQGDAVFGVTNKRFTGAYAEYAIAESTMIALKPTSLNDIEAASVPVIAVTAWQALFDKAQLKSGQTVLIHGAAGGVGAYAVQLAKHAGAVVITTALARDVAYLKGLGADQVIDYQTERFEDVAKNVDAVIDLVGGDTQARSFSVLKHNGVMVSAVSHPDPDAASRYGVSAMFFLVDVSTDTLIAIAGLIDAGALSTNVGLVLPLDEAVRAHETLEGRLPHRGGKIVISILPSAS</sequence>
<dbReference type="PATRIC" id="fig|294.162.peg.1542"/>
<name>A0A0P8X3W6_PSEFL</name>
<dbReference type="PANTHER" id="PTHR11695">
    <property type="entry name" value="ALCOHOL DEHYDROGENASE RELATED"/>
    <property type="match status" value="1"/>
</dbReference>
<protein>
    <submittedName>
        <fullName evidence="3">Zinc-binding dehydrogenase family protein</fullName>
    </submittedName>
</protein>
<dbReference type="InterPro" id="IPR050700">
    <property type="entry name" value="YIM1/Zinc_Alcohol_DH_Fams"/>
</dbReference>
<organism evidence="3 4">
    <name type="scientific">Pseudomonas fluorescens</name>
    <dbReference type="NCBI Taxonomy" id="294"/>
    <lineage>
        <taxon>Bacteria</taxon>
        <taxon>Pseudomonadati</taxon>
        <taxon>Pseudomonadota</taxon>
        <taxon>Gammaproteobacteria</taxon>
        <taxon>Pseudomonadales</taxon>
        <taxon>Pseudomonadaceae</taxon>
        <taxon>Pseudomonas</taxon>
    </lineage>
</organism>